<gene>
    <name evidence="2" type="ORF">EHW97_02530</name>
</gene>
<dbReference type="Gene3D" id="3.30.70.2390">
    <property type="match status" value="1"/>
</dbReference>
<dbReference type="Pfam" id="PF13399">
    <property type="entry name" value="LytR_C"/>
    <property type="match status" value="1"/>
</dbReference>
<comment type="caution">
    <text evidence="2">The sequence shown here is derived from an EMBL/GenBank/DDBJ whole genome shotgun (WGS) entry which is preliminary data.</text>
</comment>
<organism evidence="2 3">
    <name type="scientific">Aeromicrobium camelliae</name>
    <dbReference type="NCBI Taxonomy" id="1538144"/>
    <lineage>
        <taxon>Bacteria</taxon>
        <taxon>Bacillati</taxon>
        <taxon>Actinomycetota</taxon>
        <taxon>Actinomycetes</taxon>
        <taxon>Propionibacteriales</taxon>
        <taxon>Nocardioidaceae</taxon>
        <taxon>Aeromicrobium</taxon>
    </lineage>
</organism>
<reference evidence="2 3" key="1">
    <citation type="submission" date="2018-11" db="EMBL/GenBank/DDBJ databases">
        <authorList>
            <person name="Li F."/>
        </authorList>
    </citation>
    <scope>NUCLEOTIDE SEQUENCE [LARGE SCALE GENOMIC DNA]</scope>
    <source>
        <strain evidence="2 3">YS17T</strain>
    </source>
</reference>
<dbReference type="InterPro" id="IPR027381">
    <property type="entry name" value="LytR/CpsA/Psr_C"/>
</dbReference>
<accession>A0A3N6X6J5</accession>
<dbReference type="AlphaFoldDB" id="A0A3N6X6J5"/>
<evidence type="ECO:0000313" key="2">
    <source>
        <dbReference type="EMBL" id="RQN09735.1"/>
    </source>
</evidence>
<dbReference type="Proteomes" id="UP000275225">
    <property type="component" value="Unassembled WGS sequence"/>
</dbReference>
<proteinExistence type="predicted"/>
<sequence>MAKTLGVMVLNGTRITGLAARTTGTVSNAGWNVVGSGNARGSYPADTIYYPAGGYEQARLLAADLGIGRLMPNLPDMPSNRLTVVLASGR</sequence>
<feature type="domain" description="LytR/CpsA/Psr regulator C-terminal" evidence="1">
    <location>
        <begin position="6"/>
        <end position="87"/>
    </location>
</feature>
<evidence type="ECO:0000259" key="1">
    <source>
        <dbReference type="Pfam" id="PF13399"/>
    </source>
</evidence>
<dbReference type="OrthoDB" id="4350621at2"/>
<keyword evidence="3" id="KW-1185">Reference proteome</keyword>
<evidence type="ECO:0000313" key="3">
    <source>
        <dbReference type="Proteomes" id="UP000275225"/>
    </source>
</evidence>
<name>A0A3N6X6J5_9ACTN</name>
<dbReference type="EMBL" id="RQJX01000002">
    <property type="protein sequence ID" value="RQN09735.1"/>
    <property type="molecule type" value="Genomic_DNA"/>
</dbReference>
<protein>
    <submittedName>
        <fullName evidence="2">LytR family transcriptional regulator</fullName>
    </submittedName>
</protein>